<dbReference type="NCBIfam" id="TIGR01816">
    <property type="entry name" value="sdhA_forward"/>
    <property type="match status" value="1"/>
</dbReference>
<reference evidence="21 22" key="1">
    <citation type="submission" date="2020-07" db="EMBL/GenBank/DDBJ databases">
        <title>Sequencing the genomes of 1000 actinobacteria strains.</title>
        <authorList>
            <person name="Klenk H.-P."/>
        </authorList>
    </citation>
    <scope>NUCLEOTIDE SEQUENCE [LARGE SCALE GENOMIC DNA]</scope>
    <source>
        <strain evidence="21 22">DSM 23987</strain>
    </source>
</reference>
<accession>A0A852WEY0</accession>
<evidence type="ECO:0000256" key="9">
    <source>
        <dbReference type="ARBA" id="ARBA00022982"/>
    </source>
</evidence>
<evidence type="ECO:0000256" key="3">
    <source>
        <dbReference type="ARBA" id="ARBA00008040"/>
    </source>
</evidence>
<dbReference type="GO" id="GO:0008177">
    <property type="term" value="F:succinate dehydrogenase (quinone) activity"/>
    <property type="evidence" value="ECO:0007669"/>
    <property type="project" value="UniProtKB-EC"/>
</dbReference>
<comment type="pathway">
    <text evidence="2 18">Carbohydrate metabolism; tricarboxylic acid cycle; fumarate from succinate (bacterial route): step 1/1.</text>
</comment>
<dbReference type="InterPro" id="IPR027477">
    <property type="entry name" value="Succ_DH/fumarate_Rdtase_cat_sf"/>
</dbReference>
<evidence type="ECO:0000256" key="18">
    <source>
        <dbReference type="RuleBase" id="RU362051"/>
    </source>
</evidence>
<dbReference type="InterPro" id="IPR014006">
    <property type="entry name" value="Succ_Dhase_FrdA_Gneg"/>
</dbReference>
<feature type="binding site" evidence="16">
    <location>
        <begin position="34"/>
        <end position="49"/>
    </location>
    <ligand>
        <name>FAD</name>
        <dbReference type="ChEBI" id="CHEBI:57692"/>
    </ligand>
</feature>
<dbReference type="GO" id="GO:0009061">
    <property type="term" value="P:anaerobic respiration"/>
    <property type="evidence" value="ECO:0007669"/>
    <property type="project" value="TreeGrafter"/>
</dbReference>
<evidence type="ECO:0000313" key="21">
    <source>
        <dbReference type="EMBL" id="NYG07568.1"/>
    </source>
</evidence>
<evidence type="ECO:0000256" key="8">
    <source>
        <dbReference type="ARBA" id="ARBA00022827"/>
    </source>
</evidence>
<evidence type="ECO:0000256" key="5">
    <source>
        <dbReference type="ARBA" id="ARBA00019965"/>
    </source>
</evidence>
<evidence type="ECO:0000256" key="14">
    <source>
        <dbReference type="PIRSR" id="PIRSR000171-1"/>
    </source>
</evidence>
<dbReference type="RefSeq" id="WP_179421901.1">
    <property type="nucleotide sequence ID" value="NZ_JACCAB010000001.1"/>
</dbReference>
<dbReference type="PIRSF" id="PIRSF000171">
    <property type="entry name" value="SDHA_APRA_LASPO"/>
    <property type="match status" value="1"/>
</dbReference>
<dbReference type="NCBIfam" id="TIGR01812">
    <property type="entry name" value="sdhA_frdA_Gneg"/>
    <property type="match status" value="1"/>
</dbReference>
<dbReference type="AlphaFoldDB" id="A0A852WEY0"/>
<dbReference type="Proteomes" id="UP000573599">
    <property type="component" value="Unassembled WGS sequence"/>
</dbReference>
<organism evidence="21 22">
    <name type="scientific">Pedococcus badiiscoriae</name>
    <dbReference type="NCBI Taxonomy" id="642776"/>
    <lineage>
        <taxon>Bacteria</taxon>
        <taxon>Bacillati</taxon>
        <taxon>Actinomycetota</taxon>
        <taxon>Actinomycetes</taxon>
        <taxon>Micrococcales</taxon>
        <taxon>Intrasporangiaceae</taxon>
        <taxon>Pedococcus</taxon>
    </lineage>
</organism>
<proteinExistence type="inferred from homology"/>
<dbReference type="Gene3D" id="3.50.50.60">
    <property type="entry name" value="FAD/NAD(P)-binding domain"/>
    <property type="match status" value="1"/>
</dbReference>
<dbReference type="PANTHER" id="PTHR11632">
    <property type="entry name" value="SUCCINATE DEHYDROGENASE 2 FLAVOPROTEIN SUBUNIT"/>
    <property type="match status" value="1"/>
</dbReference>
<feature type="binding site" evidence="16">
    <location>
        <position position="384"/>
    </location>
    <ligand>
        <name>FAD</name>
        <dbReference type="ChEBI" id="CHEBI:57692"/>
    </ligand>
</feature>
<dbReference type="Gene3D" id="4.10.80.40">
    <property type="entry name" value="succinate dehydrogenase protein domain"/>
    <property type="match status" value="1"/>
</dbReference>
<feature type="domain" description="Fumarate reductase/succinate dehydrogenase flavoprotein-like C-terminal" evidence="20">
    <location>
        <begin position="455"/>
        <end position="591"/>
    </location>
</feature>
<feature type="binding site" evidence="15">
    <location>
        <position position="395"/>
    </location>
    <ligand>
        <name>substrate</name>
    </ligand>
</feature>
<comment type="similarity">
    <text evidence="3 18">Belongs to the FAD-dependent oxidoreductase 2 family. FRD/SDH subfamily.</text>
</comment>
<keyword evidence="18" id="KW-0816">Tricarboxylic acid cycle</keyword>
<feature type="binding site" evidence="15">
    <location>
        <position position="255"/>
    </location>
    <ligand>
        <name>substrate</name>
    </ligand>
</feature>
<comment type="catalytic activity">
    <reaction evidence="12 18">
        <text>a quinone + succinate = fumarate + a quinol</text>
        <dbReference type="Rhea" id="RHEA:40523"/>
        <dbReference type="ChEBI" id="CHEBI:24646"/>
        <dbReference type="ChEBI" id="CHEBI:29806"/>
        <dbReference type="ChEBI" id="CHEBI:30031"/>
        <dbReference type="ChEBI" id="CHEBI:132124"/>
        <dbReference type="EC" id="1.3.5.1"/>
    </reaction>
</comment>
<keyword evidence="7 16" id="KW-0285">Flavoprotein</keyword>
<dbReference type="InterPro" id="IPR011281">
    <property type="entry name" value="Succ_DH_flav_su_fwd"/>
</dbReference>
<dbReference type="GO" id="GO:0006099">
    <property type="term" value="P:tricarboxylic acid cycle"/>
    <property type="evidence" value="ECO:0007669"/>
    <property type="project" value="UniProtKB-UniRule"/>
</dbReference>
<evidence type="ECO:0000259" key="19">
    <source>
        <dbReference type="Pfam" id="PF00890"/>
    </source>
</evidence>
<dbReference type="Gene3D" id="1.20.58.100">
    <property type="entry name" value="Fumarate reductase/succinate dehydrogenase flavoprotein-like, C-terminal domain"/>
    <property type="match status" value="1"/>
</dbReference>
<protein>
    <recommendedName>
        <fullName evidence="5 13">Succinate dehydrogenase flavoprotein subunit</fullName>
        <ecNumber evidence="4 18">1.3.5.1</ecNumber>
    </recommendedName>
</protein>
<dbReference type="Pfam" id="PF02910">
    <property type="entry name" value="Succ_DH_flav_C"/>
    <property type="match status" value="1"/>
</dbReference>
<comment type="subcellular location">
    <subcellularLocation>
        <location evidence="1">Membrane</location>
        <topology evidence="1">Peripheral membrane protein</topology>
    </subcellularLocation>
</comment>
<dbReference type="FunFam" id="3.50.50.60:FF:000016">
    <property type="entry name" value="Succinate dehydrogenase flavoprotein subunit"/>
    <property type="match status" value="1"/>
</dbReference>
<evidence type="ECO:0000256" key="16">
    <source>
        <dbReference type="PIRSR" id="PIRSR611281-3"/>
    </source>
</evidence>
<dbReference type="InterPro" id="IPR037099">
    <property type="entry name" value="Fum_R/Succ_DH_flav-like_C_sf"/>
</dbReference>
<dbReference type="InterPro" id="IPR030664">
    <property type="entry name" value="SdhA/FrdA/AprA"/>
</dbReference>
<gene>
    <name evidence="21" type="ORF">BJ986_002055</name>
</gene>
<comment type="caution">
    <text evidence="21">The sequence shown here is derived from an EMBL/GenBank/DDBJ whole genome shotgun (WGS) entry which is preliminary data.</text>
</comment>
<evidence type="ECO:0000256" key="12">
    <source>
        <dbReference type="ARBA" id="ARBA00049220"/>
    </source>
</evidence>
<dbReference type="EC" id="1.3.5.1" evidence="4 18"/>
<dbReference type="Pfam" id="PF00890">
    <property type="entry name" value="FAD_binding_2"/>
    <property type="match status" value="1"/>
</dbReference>
<feature type="active site" description="Proton acceptor" evidence="14">
    <location>
        <position position="287"/>
    </location>
</feature>
<feature type="binding site" evidence="16">
    <location>
        <begin position="12"/>
        <end position="17"/>
    </location>
    <ligand>
        <name>FAD</name>
        <dbReference type="ChEBI" id="CHEBI:57692"/>
    </ligand>
</feature>
<evidence type="ECO:0000256" key="10">
    <source>
        <dbReference type="ARBA" id="ARBA00023002"/>
    </source>
</evidence>
<feature type="binding site" evidence="15">
    <location>
        <position position="243"/>
    </location>
    <ligand>
        <name>substrate</name>
    </ligand>
</feature>
<evidence type="ECO:0000256" key="4">
    <source>
        <dbReference type="ARBA" id="ARBA00012792"/>
    </source>
</evidence>
<dbReference type="UniPathway" id="UPA00223">
    <property type="reaction ID" value="UER01005"/>
</dbReference>
<evidence type="ECO:0000256" key="1">
    <source>
        <dbReference type="ARBA" id="ARBA00004170"/>
    </source>
</evidence>
<dbReference type="GO" id="GO:0050660">
    <property type="term" value="F:flavin adenine dinucleotide binding"/>
    <property type="evidence" value="ECO:0007669"/>
    <property type="project" value="UniProtKB-UniRule"/>
</dbReference>
<name>A0A852WEY0_9MICO</name>
<keyword evidence="6 18" id="KW-0813">Transport</keyword>
<keyword evidence="10 18" id="KW-0560">Oxidoreductase</keyword>
<dbReference type="GO" id="GO:0022900">
    <property type="term" value="P:electron transport chain"/>
    <property type="evidence" value="ECO:0007669"/>
    <property type="project" value="UniProtKB-UniRule"/>
</dbReference>
<keyword evidence="8 16" id="KW-0274">FAD</keyword>
<evidence type="ECO:0000256" key="13">
    <source>
        <dbReference type="NCBIfam" id="TIGR01816"/>
    </source>
</evidence>
<evidence type="ECO:0000256" key="15">
    <source>
        <dbReference type="PIRSR" id="PIRSR611281-2"/>
    </source>
</evidence>
<feature type="binding site" evidence="16">
    <location>
        <begin position="400"/>
        <end position="401"/>
    </location>
    <ligand>
        <name>FAD</name>
        <dbReference type="ChEBI" id="CHEBI:57692"/>
    </ligand>
</feature>
<evidence type="ECO:0000313" key="22">
    <source>
        <dbReference type="Proteomes" id="UP000573599"/>
    </source>
</evidence>
<evidence type="ECO:0000256" key="17">
    <source>
        <dbReference type="PIRSR" id="PIRSR611281-4"/>
    </source>
</evidence>
<dbReference type="SUPFAM" id="SSF51905">
    <property type="entry name" value="FAD/NAD(P)-binding domain"/>
    <property type="match status" value="1"/>
</dbReference>
<dbReference type="InterPro" id="IPR003952">
    <property type="entry name" value="FRD_SDH_FAD_BS"/>
</dbReference>
<dbReference type="SUPFAM" id="SSF46977">
    <property type="entry name" value="Succinate dehydrogenase/fumarate reductase flavoprotein C-terminal domain"/>
    <property type="match status" value="1"/>
</dbReference>
<keyword evidence="22" id="KW-1185">Reference proteome</keyword>
<evidence type="ECO:0000256" key="7">
    <source>
        <dbReference type="ARBA" id="ARBA00022630"/>
    </source>
</evidence>
<dbReference type="GO" id="GO:0005886">
    <property type="term" value="C:plasma membrane"/>
    <property type="evidence" value="ECO:0007669"/>
    <property type="project" value="TreeGrafter"/>
</dbReference>
<dbReference type="SUPFAM" id="SSF56425">
    <property type="entry name" value="Succinate dehydrogenase/fumarate reductase flavoprotein, catalytic domain"/>
    <property type="match status" value="1"/>
</dbReference>
<dbReference type="PROSITE" id="PS00504">
    <property type="entry name" value="FRD_SDH_FAD_BINDING"/>
    <property type="match status" value="1"/>
</dbReference>
<sequence length="591" mass="65130">MQTHKYDVVIVGAGGAGMRAALESSTRTRTAVLTKLYPTRSHTGAAQGGMCAALANVEEDNWEWHTFDTVKGGDYLVDQDAAEIMCREAIDAVIDLEKMGLPFNRTPEGKIDQRRFGGHTRNHGEAAVRRSCFAADRTGHMILQTLYQNCVKQGVEFYNEFYVLDLLMNTGADGEQHTAGVVAYELATGELHVFQAKSVVFATGGTGKVFKTTSNAHTLTGDGMGVAFRRGIPLEDMEFFQFHPTGLAGLGILLSEAARGEGGILRNADGERFMERYAPTIKDLAPRDIVARSMANEVREGRGAGPNKDYVLLDLTHLEPAHIDAKLPDITEFARTYLGVEPYTEPVPVYPTAHYAMGGVPTNVETEVLRNNTDVVPGLFAAGEVACVSVHGSNRLGTNSLLDINVFGRRAGIAAAEYAANAPYVDLPANPSTFVEAMVETIRTRESGERVADLRKALQETMDRNVQVFRTEASMKEALGVIDELKERYANVVVQDKGKRYNTDLLEAVELGFLIELAEVITLGALARKESRGGHFREDYEARDDVNFMRHTMAYRPPVTDEEQGPTFADEVRLDYKPVTVTRYQPMERKY</sequence>
<dbReference type="FunFam" id="3.90.700.10:FF:000001">
    <property type="entry name" value="Mitochondrial succinate dehydrogenase flavoprotein subunit"/>
    <property type="match status" value="1"/>
</dbReference>
<feature type="binding site" evidence="15">
    <location>
        <position position="354"/>
    </location>
    <ligand>
        <name>substrate</name>
    </ligand>
</feature>
<dbReference type="InterPro" id="IPR003953">
    <property type="entry name" value="FAD-dep_OxRdtase_2_FAD-bd"/>
</dbReference>
<evidence type="ECO:0000259" key="20">
    <source>
        <dbReference type="Pfam" id="PF02910"/>
    </source>
</evidence>
<dbReference type="InterPro" id="IPR015939">
    <property type="entry name" value="Fum_Rdtase/Succ_DH_flav-like_C"/>
</dbReference>
<dbReference type="EMBL" id="JACCAB010000001">
    <property type="protein sequence ID" value="NYG07568.1"/>
    <property type="molecule type" value="Genomic_DNA"/>
</dbReference>
<keyword evidence="11 18" id="KW-0472">Membrane</keyword>
<dbReference type="GO" id="GO:0033765">
    <property type="term" value="F:steroid dehydrogenase activity, acting on the CH-CH group of donors"/>
    <property type="evidence" value="ECO:0007669"/>
    <property type="project" value="UniProtKB-ARBA"/>
</dbReference>
<keyword evidence="9 18" id="KW-0249">Electron transport</keyword>
<evidence type="ECO:0000256" key="11">
    <source>
        <dbReference type="ARBA" id="ARBA00023136"/>
    </source>
</evidence>
<evidence type="ECO:0000256" key="2">
    <source>
        <dbReference type="ARBA" id="ARBA00004894"/>
    </source>
</evidence>
<dbReference type="FunFam" id="1.20.58.100:FF:000001">
    <property type="entry name" value="Succinate dehydrogenase flavoprotein subunit (SdhA)"/>
    <property type="match status" value="1"/>
</dbReference>
<evidence type="ECO:0000256" key="6">
    <source>
        <dbReference type="ARBA" id="ARBA00022448"/>
    </source>
</evidence>
<feature type="modified residue" description="Tele-8alpha-FAD histidine" evidence="17">
    <location>
        <position position="42"/>
    </location>
</feature>
<dbReference type="GO" id="GO:0009055">
    <property type="term" value="F:electron transfer activity"/>
    <property type="evidence" value="ECO:0007669"/>
    <property type="project" value="TreeGrafter"/>
</dbReference>
<dbReference type="InterPro" id="IPR036188">
    <property type="entry name" value="FAD/NAD-bd_sf"/>
</dbReference>
<dbReference type="Gene3D" id="3.90.700.10">
    <property type="entry name" value="Succinate dehydrogenase/fumarate reductase flavoprotein, catalytic domain"/>
    <property type="match status" value="1"/>
</dbReference>
<feature type="domain" description="FAD-dependent oxidoreductase 2 FAD-binding" evidence="19">
    <location>
        <begin position="7"/>
        <end position="401"/>
    </location>
</feature>
<comment type="cofactor">
    <cofactor evidence="16">
        <name>FAD</name>
        <dbReference type="ChEBI" id="CHEBI:57692"/>
    </cofactor>
    <text evidence="16">Flavinylated by SdhE, about 5% flavinylation occurs in the absence of SdhE.</text>
</comment>
<feature type="binding site" evidence="16">
    <location>
        <position position="222"/>
    </location>
    <ligand>
        <name>FAD</name>
        <dbReference type="ChEBI" id="CHEBI:57692"/>
    </ligand>
</feature>
<dbReference type="PANTHER" id="PTHR11632:SF51">
    <property type="entry name" value="SUCCINATE DEHYDROGENASE [UBIQUINONE] FLAVOPROTEIN SUBUNIT, MITOCHONDRIAL"/>
    <property type="match status" value="1"/>
</dbReference>